<dbReference type="SUPFAM" id="SSF82171">
    <property type="entry name" value="DPP6 N-terminal domain-like"/>
    <property type="match status" value="1"/>
</dbReference>
<evidence type="ECO:0000256" key="1">
    <source>
        <dbReference type="ARBA" id="ARBA00009820"/>
    </source>
</evidence>
<dbReference type="InterPro" id="IPR011049">
    <property type="entry name" value="Serralysin-like_metalloprot_C"/>
</dbReference>
<dbReference type="Gene3D" id="2.130.10.10">
    <property type="entry name" value="YVTN repeat-like/Quinoprotein amine dehydrogenase"/>
    <property type="match status" value="1"/>
</dbReference>
<dbReference type="PANTHER" id="PTHR36842">
    <property type="entry name" value="PROTEIN TOLB HOMOLOG"/>
    <property type="match status" value="1"/>
</dbReference>
<reference evidence="2 3" key="1">
    <citation type="submission" date="2020-01" db="EMBL/GenBank/DDBJ databases">
        <title>Microvirga sp. nov., an arsenate reduction bacterium isolated from Tibet hotspring sediments.</title>
        <authorList>
            <person name="Yuan C.-G."/>
        </authorList>
    </citation>
    <scope>NUCLEOTIDE SEQUENCE [LARGE SCALE GENOMIC DNA]</scope>
    <source>
        <strain evidence="2 3">SYSU G3D203</strain>
    </source>
</reference>
<organism evidence="2 3">
    <name type="scientific">Microvirga arsenatis</name>
    <dbReference type="NCBI Taxonomy" id="2692265"/>
    <lineage>
        <taxon>Bacteria</taxon>
        <taxon>Pseudomonadati</taxon>
        <taxon>Pseudomonadota</taxon>
        <taxon>Alphaproteobacteria</taxon>
        <taxon>Hyphomicrobiales</taxon>
        <taxon>Methylobacteriaceae</taxon>
        <taxon>Microvirga</taxon>
    </lineage>
</organism>
<dbReference type="InterPro" id="IPR001343">
    <property type="entry name" value="Hemolysn_Ca-bd"/>
</dbReference>
<dbReference type="PANTHER" id="PTHR36842:SF1">
    <property type="entry name" value="PROTEIN TOLB"/>
    <property type="match status" value="1"/>
</dbReference>
<protein>
    <submittedName>
        <fullName evidence="2">Calcium-binding protein</fullName>
    </submittedName>
</protein>
<dbReference type="PROSITE" id="PS00330">
    <property type="entry name" value="HEMOLYSIN_CALCIUM"/>
    <property type="match status" value="2"/>
</dbReference>
<dbReference type="InterPro" id="IPR015943">
    <property type="entry name" value="WD40/YVTN_repeat-like_dom_sf"/>
</dbReference>
<dbReference type="InterPro" id="IPR011042">
    <property type="entry name" value="6-blade_b-propeller_TolB-like"/>
</dbReference>
<name>A0ABW9Z6Q3_9HYPH</name>
<evidence type="ECO:0000313" key="2">
    <source>
        <dbReference type="EMBL" id="NBJ26571.1"/>
    </source>
</evidence>
<gene>
    <name evidence="2" type="ORF">GR303_19695</name>
</gene>
<evidence type="ECO:0000313" key="3">
    <source>
        <dbReference type="Proteomes" id="UP000818323"/>
    </source>
</evidence>
<comment type="similarity">
    <text evidence="1">Belongs to the TolB family.</text>
</comment>
<dbReference type="Gene3D" id="2.150.10.10">
    <property type="entry name" value="Serralysin-like metalloprotease, C-terminal"/>
    <property type="match status" value="1"/>
</dbReference>
<dbReference type="Gene3D" id="2.120.10.30">
    <property type="entry name" value="TolB, C-terminal domain"/>
    <property type="match status" value="1"/>
</dbReference>
<dbReference type="SUPFAM" id="SSF51120">
    <property type="entry name" value="beta-Roll"/>
    <property type="match status" value="1"/>
</dbReference>
<sequence length="633" mass="65707">MSADGRYVLFTSTASNLVPGDTNDQADIFLKDLVTGAITRVSTSSSGAEANSSSGYPAFSPDGRYVVFDSDASNLVEGDTNSNTDVFLKDLVTGAVTRVSTTSSGAEATGGRSFAYEFSPDGRLVVFTSAANNLVDGDTNGQTDVFLKDLISGAVTRVSTTSSRAEATGGGSNNPMISADGRYVVFDSAAGNLVEGDTNGRGDIFLKELASGKIIRVSTTSSGAEAAGGSSSNPKVSADGRYVVFDSAAGNLVEGDTNGERDVFLKDLVTGAVTRLSTTSSGAEATGGDSRDPRFSPDGRFVTFESDASNLVAGDTNNDTDIFLKDLVTGAITRVSTAADGTQGESYSISPRLSPDGRYALFVSAAANLIPDDSNDRDDVFRVDLLYQANAAAIAEGRFVEARLGVGSASSVTVTWGDGTSMTATPVNGSVSVHHAYASTGTKAVTISLVEGSVSWVVPHVINVSAGTMARNTALADTVSGGAGSDRLTGDAFANIMIANAGNDRLNGGDGNDRLVGGLGRDTLTGGTGRDVFVFDDRETGSSKSRADAITDFRGRSGDKLDLKLVDANSRLRGDQKFFFIGDDEAFTRAGQVRYEKAKGYTHVYLNTDSDRAAEAVIKLKGAIDLSKSWFVL</sequence>
<proteinExistence type="inferred from homology"/>
<dbReference type="PRINTS" id="PR00313">
    <property type="entry name" value="CABNDNGRPT"/>
</dbReference>
<comment type="caution">
    <text evidence="2">The sequence shown here is derived from an EMBL/GenBank/DDBJ whole genome shotgun (WGS) entry which is preliminary data.</text>
</comment>
<dbReference type="InterPro" id="IPR018511">
    <property type="entry name" value="Hemolysin-typ_Ca-bd_CS"/>
</dbReference>
<dbReference type="RefSeq" id="WP_161725060.1">
    <property type="nucleotide sequence ID" value="NZ_JAAAXI010000016.1"/>
</dbReference>
<dbReference type="InterPro" id="IPR011659">
    <property type="entry name" value="WD40"/>
</dbReference>
<keyword evidence="3" id="KW-1185">Reference proteome</keyword>
<dbReference type="Pfam" id="PF07676">
    <property type="entry name" value="PD40"/>
    <property type="match status" value="3"/>
</dbReference>
<dbReference type="Pfam" id="PF00353">
    <property type="entry name" value="HemolysinCabind"/>
    <property type="match status" value="2"/>
</dbReference>
<dbReference type="Proteomes" id="UP000818323">
    <property type="component" value="Unassembled WGS sequence"/>
</dbReference>
<accession>A0ABW9Z6Q3</accession>
<dbReference type="EMBL" id="JAAAXJ010000015">
    <property type="protein sequence ID" value="NBJ26571.1"/>
    <property type="molecule type" value="Genomic_DNA"/>
</dbReference>